<evidence type="ECO:0000256" key="4">
    <source>
        <dbReference type="ARBA" id="ARBA00004661"/>
    </source>
</evidence>
<dbReference type="InterPro" id="IPR016037">
    <property type="entry name" value="DHQ_synth_AroB"/>
</dbReference>
<dbReference type="GO" id="GO:0009073">
    <property type="term" value="P:aromatic amino acid family biosynthetic process"/>
    <property type="evidence" value="ECO:0007669"/>
    <property type="project" value="UniProtKB-KW"/>
</dbReference>
<evidence type="ECO:0000259" key="18">
    <source>
        <dbReference type="Pfam" id="PF01761"/>
    </source>
</evidence>
<evidence type="ECO:0000256" key="16">
    <source>
        <dbReference type="ARBA" id="ARBA00023285"/>
    </source>
</evidence>
<evidence type="ECO:0000256" key="7">
    <source>
        <dbReference type="ARBA" id="ARBA00017684"/>
    </source>
</evidence>
<evidence type="ECO:0000256" key="2">
    <source>
        <dbReference type="ARBA" id="ARBA00001911"/>
    </source>
</evidence>
<reference evidence="21" key="1">
    <citation type="submission" date="2015-04" db="EMBL/GenBank/DDBJ databases">
        <title>Physiological reanalysis, assessment of diazotrophy, and genome sequences of multiple isolates of Streptomyces thermoautotrophicus.</title>
        <authorList>
            <person name="MacKellar D.C."/>
            <person name="Lieber L."/>
            <person name="Norman J."/>
            <person name="Bolger A."/>
            <person name="Tobin C."/>
            <person name="Murray J.W."/>
            <person name="Chang R."/>
            <person name="Ford T."/>
            <person name="Nguyen P.Q."/>
            <person name="Woodward J."/>
            <person name="Permingeat H."/>
            <person name="Joshi N.S."/>
            <person name="Silver P.A."/>
            <person name="Usadel B."/>
            <person name="Rutherford A.W."/>
            <person name="Friesen M."/>
            <person name="Prell J."/>
        </authorList>
    </citation>
    <scope>NUCLEOTIDE SEQUENCE [LARGE SCALE GENOMIC DNA]</scope>
    <source>
        <strain evidence="21">H1</strain>
    </source>
</reference>
<keyword evidence="13 17" id="KW-0520">NAD</keyword>
<dbReference type="Proteomes" id="UP000070188">
    <property type="component" value="Unassembled WGS sequence"/>
</dbReference>
<keyword evidence="9 17" id="KW-0028">Amino-acid biosynthesis</keyword>
<dbReference type="GO" id="GO:0003856">
    <property type="term" value="F:3-dehydroquinate synthase activity"/>
    <property type="evidence" value="ECO:0007669"/>
    <property type="project" value="UniProtKB-UniRule"/>
</dbReference>
<dbReference type="PANTHER" id="PTHR43622">
    <property type="entry name" value="3-DEHYDROQUINATE SYNTHASE"/>
    <property type="match status" value="1"/>
</dbReference>
<dbReference type="FunFam" id="3.40.50.1970:FF:000012">
    <property type="entry name" value="3-dehydroquinate synthase"/>
    <property type="match status" value="1"/>
</dbReference>
<dbReference type="Pfam" id="PF01761">
    <property type="entry name" value="DHQ_synthase"/>
    <property type="match status" value="1"/>
</dbReference>
<evidence type="ECO:0000256" key="8">
    <source>
        <dbReference type="ARBA" id="ARBA00022490"/>
    </source>
</evidence>
<evidence type="ECO:0000256" key="6">
    <source>
        <dbReference type="ARBA" id="ARBA00013031"/>
    </source>
</evidence>
<dbReference type="AlphaFoldDB" id="A0A132MS42"/>
<keyword evidence="8 17" id="KW-0963">Cytoplasm</keyword>
<feature type="domain" description="3-dehydroquinate synthase C-terminal" evidence="19">
    <location>
        <begin position="201"/>
        <end position="351"/>
    </location>
</feature>
<keyword evidence="21" id="KW-1185">Reference proteome</keyword>
<evidence type="ECO:0000256" key="1">
    <source>
        <dbReference type="ARBA" id="ARBA00001393"/>
    </source>
</evidence>
<name>A0A132MS42_9ACTN</name>
<evidence type="ECO:0000256" key="11">
    <source>
        <dbReference type="ARBA" id="ARBA00022741"/>
    </source>
</evidence>
<evidence type="ECO:0000256" key="12">
    <source>
        <dbReference type="ARBA" id="ARBA00022833"/>
    </source>
</evidence>
<dbReference type="HAMAP" id="MF_00110">
    <property type="entry name" value="DHQ_synthase"/>
    <property type="match status" value="1"/>
</dbReference>
<feature type="binding site" evidence="17">
    <location>
        <begin position="125"/>
        <end position="129"/>
    </location>
    <ligand>
        <name>NAD(+)</name>
        <dbReference type="ChEBI" id="CHEBI:57540"/>
    </ligand>
</feature>
<dbReference type="PANTHER" id="PTHR43622:SF7">
    <property type="entry name" value="3-DEHYDROQUINATE SYNTHASE, CHLOROPLASTIC"/>
    <property type="match status" value="1"/>
</dbReference>
<evidence type="ECO:0000256" key="9">
    <source>
        <dbReference type="ARBA" id="ARBA00022605"/>
    </source>
</evidence>
<comment type="function">
    <text evidence="17">Catalyzes the conversion of 3-deoxy-D-arabino-heptulosonate 7-phosphate (DAHP) to dehydroquinate (DHQ).</text>
</comment>
<comment type="similarity">
    <text evidence="5 17">Belongs to the sugar phosphate cyclases superfamily. Dehydroquinate synthase family.</text>
</comment>
<feature type="binding site" evidence="17">
    <location>
        <position position="204"/>
    </location>
    <ligand>
        <name>Zn(2+)</name>
        <dbReference type="ChEBI" id="CHEBI:29105"/>
    </ligand>
</feature>
<evidence type="ECO:0000256" key="5">
    <source>
        <dbReference type="ARBA" id="ARBA00005412"/>
    </source>
</evidence>
<keyword evidence="12 17" id="KW-0862">Zinc</keyword>
<dbReference type="Gene3D" id="3.40.50.1970">
    <property type="match status" value="1"/>
</dbReference>
<comment type="catalytic activity">
    <reaction evidence="1 17">
        <text>7-phospho-2-dehydro-3-deoxy-D-arabino-heptonate = 3-dehydroquinate + phosphate</text>
        <dbReference type="Rhea" id="RHEA:21968"/>
        <dbReference type="ChEBI" id="CHEBI:32364"/>
        <dbReference type="ChEBI" id="CHEBI:43474"/>
        <dbReference type="ChEBI" id="CHEBI:58394"/>
        <dbReference type="EC" id="4.2.3.4"/>
    </reaction>
</comment>
<gene>
    <name evidence="17" type="primary">aroB</name>
    <name evidence="20" type="ORF">LI90_1728</name>
</gene>
<evidence type="ECO:0000313" key="20">
    <source>
        <dbReference type="EMBL" id="KWX00705.1"/>
    </source>
</evidence>
<accession>A0A132MS42</accession>
<feature type="binding site" evidence="17">
    <location>
        <position position="291"/>
    </location>
    <ligand>
        <name>Zn(2+)</name>
        <dbReference type="ChEBI" id="CHEBI:29105"/>
    </ligand>
</feature>
<dbReference type="GO" id="GO:0000166">
    <property type="term" value="F:nucleotide binding"/>
    <property type="evidence" value="ECO:0007669"/>
    <property type="project" value="UniProtKB-KW"/>
</dbReference>
<feature type="binding site" evidence="17">
    <location>
        <position position="275"/>
    </location>
    <ligand>
        <name>Zn(2+)</name>
        <dbReference type="ChEBI" id="CHEBI:29105"/>
    </ligand>
</feature>
<keyword evidence="16 17" id="KW-0170">Cobalt</keyword>
<dbReference type="UniPathway" id="UPA00053">
    <property type="reaction ID" value="UER00085"/>
</dbReference>
<keyword evidence="14 17" id="KW-0057">Aromatic amino acid biosynthesis</keyword>
<dbReference type="InterPro" id="IPR030963">
    <property type="entry name" value="DHQ_synth_fam"/>
</dbReference>
<feature type="binding site" evidence="17">
    <location>
        <begin position="189"/>
        <end position="192"/>
    </location>
    <ligand>
        <name>NAD(+)</name>
        <dbReference type="ChEBI" id="CHEBI:57540"/>
    </ligand>
</feature>
<keyword evidence="10 17" id="KW-0479">Metal-binding</keyword>
<comment type="cofactor">
    <cofactor evidence="2 17">
        <name>NAD(+)</name>
        <dbReference type="ChEBI" id="CHEBI:57540"/>
    </cofactor>
</comment>
<dbReference type="InterPro" id="IPR030960">
    <property type="entry name" value="DHQS/DOIS_N"/>
</dbReference>
<dbReference type="InterPro" id="IPR056179">
    <property type="entry name" value="DHQS_C"/>
</dbReference>
<dbReference type="PATRIC" id="fig|1469144.10.peg.1876"/>
<evidence type="ECO:0000256" key="14">
    <source>
        <dbReference type="ARBA" id="ARBA00023141"/>
    </source>
</evidence>
<evidence type="ECO:0000256" key="3">
    <source>
        <dbReference type="ARBA" id="ARBA00004496"/>
    </source>
</evidence>
<dbReference type="InterPro" id="IPR050071">
    <property type="entry name" value="Dehydroquinate_synthase"/>
</dbReference>
<keyword evidence="11 17" id="KW-0547">Nucleotide-binding</keyword>
<feature type="binding site" evidence="17">
    <location>
        <position position="171"/>
    </location>
    <ligand>
        <name>NAD(+)</name>
        <dbReference type="ChEBI" id="CHEBI:57540"/>
    </ligand>
</feature>
<feature type="binding site" evidence="17">
    <location>
        <begin position="149"/>
        <end position="150"/>
    </location>
    <ligand>
        <name>NAD(+)</name>
        <dbReference type="ChEBI" id="CHEBI:57540"/>
    </ligand>
</feature>
<dbReference type="GO" id="GO:0005737">
    <property type="term" value="C:cytoplasm"/>
    <property type="evidence" value="ECO:0007669"/>
    <property type="project" value="UniProtKB-SubCell"/>
</dbReference>
<keyword evidence="15 17" id="KW-0456">Lyase</keyword>
<dbReference type="GO" id="GO:0009423">
    <property type="term" value="P:chorismate biosynthetic process"/>
    <property type="evidence" value="ECO:0007669"/>
    <property type="project" value="UniProtKB-UniRule"/>
</dbReference>
<proteinExistence type="inferred from homology"/>
<protein>
    <recommendedName>
        <fullName evidence="7 17">3-dehydroquinate synthase</fullName>
        <shortName evidence="17">DHQS</shortName>
        <ecNumber evidence="6 17">4.2.3.4</ecNumber>
    </recommendedName>
</protein>
<dbReference type="OrthoDB" id="9806583at2"/>
<dbReference type="CDD" id="cd08195">
    <property type="entry name" value="DHQS"/>
    <property type="match status" value="1"/>
</dbReference>
<evidence type="ECO:0000313" key="21">
    <source>
        <dbReference type="Proteomes" id="UP000070188"/>
    </source>
</evidence>
<evidence type="ECO:0000256" key="17">
    <source>
        <dbReference type="HAMAP-Rule" id="MF_00110"/>
    </source>
</evidence>
<dbReference type="SUPFAM" id="SSF56796">
    <property type="entry name" value="Dehydroquinate synthase-like"/>
    <property type="match status" value="1"/>
</dbReference>
<organism evidence="20 21">
    <name type="scientific">Carbonactinospora thermoautotrophica</name>
    <dbReference type="NCBI Taxonomy" id="1469144"/>
    <lineage>
        <taxon>Bacteria</taxon>
        <taxon>Bacillati</taxon>
        <taxon>Actinomycetota</taxon>
        <taxon>Actinomycetes</taxon>
        <taxon>Kitasatosporales</taxon>
        <taxon>Carbonactinosporaceae</taxon>
        <taxon>Carbonactinospora</taxon>
    </lineage>
</organism>
<feature type="domain" description="3-dehydroquinate synthase N-terminal" evidence="18">
    <location>
        <begin position="87"/>
        <end position="198"/>
    </location>
</feature>
<evidence type="ECO:0000256" key="10">
    <source>
        <dbReference type="ARBA" id="ARBA00022723"/>
    </source>
</evidence>
<dbReference type="STRING" id="1469144.LI90_1728"/>
<dbReference type="RefSeq" id="WP_096059005.1">
    <property type="nucleotide sequence ID" value="NZ_LAXD01000001.1"/>
</dbReference>
<comment type="subcellular location">
    <subcellularLocation>
        <location evidence="3 17">Cytoplasm</location>
    </subcellularLocation>
</comment>
<dbReference type="Pfam" id="PF24621">
    <property type="entry name" value="DHQS_C"/>
    <property type="match status" value="1"/>
</dbReference>
<dbReference type="NCBIfam" id="TIGR01357">
    <property type="entry name" value="aroB"/>
    <property type="match status" value="1"/>
</dbReference>
<evidence type="ECO:0000259" key="19">
    <source>
        <dbReference type="Pfam" id="PF24621"/>
    </source>
</evidence>
<comment type="caution">
    <text evidence="20">The sequence shown here is derived from an EMBL/GenBank/DDBJ whole genome shotgun (WGS) entry which is preliminary data.</text>
</comment>
<dbReference type="GO" id="GO:0008652">
    <property type="term" value="P:amino acid biosynthetic process"/>
    <property type="evidence" value="ECO:0007669"/>
    <property type="project" value="UniProtKB-KW"/>
</dbReference>
<dbReference type="GO" id="GO:0046872">
    <property type="term" value="F:metal ion binding"/>
    <property type="evidence" value="ECO:0007669"/>
    <property type="project" value="UniProtKB-KW"/>
</dbReference>
<dbReference type="Gene3D" id="1.20.1090.10">
    <property type="entry name" value="Dehydroquinate synthase-like - alpha domain"/>
    <property type="match status" value="1"/>
</dbReference>
<comment type="cofactor">
    <cofactor evidence="17">
        <name>Co(2+)</name>
        <dbReference type="ChEBI" id="CHEBI:48828"/>
    </cofactor>
    <cofactor evidence="17">
        <name>Zn(2+)</name>
        <dbReference type="ChEBI" id="CHEBI:29105"/>
    </cofactor>
    <text evidence="17">Binds 1 divalent metal cation per subunit. Can use either Co(2+) or Zn(2+).</text>
</comment>
<feature type="binding site" evidence="17">
    <location>
        <begin position="91"/>
        <end position="96"/>
    </location>
    <ligand>
        <name>NAD(+)</name>
        <dbReference type="ChEBI" id="CHEBI:57540"/>
    </ligand>
</feature>
<feature type="binding site" evidence="17">
    <location>
        <position position="162"/>
    </location>
    <ligand>
        <name>NAD(+)</name>
        <dbReference type="ChEBI" id="CHEBI:57540"/>
    </ligand>
</feature>
<comment type="pathway">
    <text evidence="4 17">Metabolic intermediate biosynthesis; chorismate biosynthesis; chorismate from D-erythrose 4-phosphate and phosphoenolpyruvate: step 2/7.</text>
</comment>
<sequence length="387" mass="40564">MSERTDSASAHAAAERSEAGACAPTRIRVGGDSPYDVVIGTHLLDELPGLLGERVQRVAIIHPRALRVTAEAVRADLAGQGYEAHAVEVPDGEEAKELSVAGFCWSVLGQTGFTRSDAIVGLGGGAATDLAGFVAATWLRGVRVVHVPTTLLGMVDAAVGGKTAINTAEGKNLVGAFHPPAGVLCDLATLQTLPRNEYVSGLAEVIKAGFIADPVILDLIEADPEGATTPEGPHTHELIRRAIQVKADVVAADLKEAVALGSGGKVSREILNYGHTLGHAIEKVERYTWRHGAAVSVGMVFAAELGRLAGRLDDAAVERHRAVLGGVGLPLTYRADAWPRLLEAMRIDKKARGSQLRFVVLDGIAKPTILEAPDPALLVAAYGEVTR</sequence>
<evidence type="ECO:0000256" key="13">
    <source>
        <dbReference type="ARBA" id="ARBA00023027"/>
    </source>
</evidence>
<dbReference type="EMBL" id="LAXD01000001">
    <property type="protein sequence ID" value="KWX00705.1"/>
    <property type="molecule type" value="Genomic_DNA"/>
</dbReference>
<dbReference type="PIRSF" id="PIRSF001455">
    <property type="entry name" value="DHQ_synth"/>
    <property type="match status" value="1"/>
</dbReference>
<evidence type="ECO:0000256" key="15">
    <source>
        <dbReference type="ARBA" id="ARBA00023239"/>
    </source>
</evidence>
<dbReference type="EC" id="4.2.3.4" evidence="6 17"/>